<gene>
    <name evidence="1" type="ORF">BaRGS_00024417</name>
</gene>
<dbReference type="Gene3D" id="2.170.300.10">
    <property type="entry name" value="Tie2 ligand-binding domain superfamily"/>
    <property type="match status" value="1"/>
</dbReference>
<dbReference type="AlphaFoldDB" id="A0ABD0KB82"/>
<dbReference type="SUPFAM" id="SSF49785">
    <property type="entry name" value="Galactose-binding domain-like"/>
    <property type="match status" value="1"/>
</dbReference>
<dbReference type="Gene3D" id="2.60.120.260">
    <property type="entry name" value="Galactose-binding domain-like"/>
    <property type="match status" value="1"/>
</dbReference>
<dbReference type="EMBL" id="JACVVK020000212">
    <property type="protein sequence ID" value="KAK7484292.1"/>
    <property type="molecule type" value="Genomic_DNA"/>
</dbReference>
<comment type="caution">
    <text evidence="1">The sequence shown here is derived from an EMBL/GenBank/DDBJ whole genome shotgun (WGS) entry which is preliminary data.</text>
</comment>
<dbReference type="InterPro" id="IPR008979">
    <property type="entry name" value="Galactose-bd-like_sf"/>
</dbReference>
<feature type="non-terminal residue" evidence="1">
    <location>
        <position position="222"/>
    </location>
</feature>
<protein>
    <submittedName>
        <fullName evidence="1">Uncharacterized protein</fullName>
    </submittedName>
</protein>
<dbReference type="Proteomes" id="UP001519460">
    <property type="component" value="Unassembled WGS sequence"/>
</dbReference>
<keyword evidence="2" id="KW-1185">Reference proteome</keyword>
<dbReference type="Pfam" id="PF22633">
    <property type="entry name" value="F5_F8_type_C_2"/>
    <property type="match status" value="1"/>
</dbReference>
<proteinExistence type="predicted"/>
<dbReference type="InterPro" id="IPR051941">
    <property type="entry name" value="BG_Antigen-Binding_Lectin"/>
</dbReference>
<evidence type="ECO:0000313" key="1">
    <source>
        <dbReference type="EMBL" id="KAK7484292.1"/>
    </source>
</evidence>
<evidence type="ECO:0000313" key="2">
    <source>
        <dbReference type="Proteomes" id="UP001519460"/>
    </source>
</evidence>
<organism evidence="1 2">
    <name type="scientific">Batillaria attramentaria</name>
    <dbReference type="NCBI Taxonomy" id="370345"/>
    <lineage>
        <taxon>Eukaryota</taxon>
        <taxon>Metazoa</taxon>
        <taxon>Spiralia</taxon>
        <taxon>Lophotrochozoa</taxon>
        <taxon>Mollusca</taxon>
        <taxon>Gastropoda</taxon>
        <taxon>Caenogastropoda</taxon>
        <taxon>Sorbeoconcha</taxon>
        <taxon>Cerithioidea</taxon>
        <taxon>Batillariidae</taxon>
        <taxon>Batillaria</taxon>
    </lineage>
</organism>
<sequence length="222" mass="24110">MTSMSQYSQRACLAVNGDTNTVTDTGNCVESGLSDYSAFWAVDLGQNYVVTNITIYRRKNWPKRMADLELRVDESLCYTFPTHNQVAQLLALPEKIDIQCKPPLTGRVVKLQKVNTDRDSRGTYVYSYLINICEVLVWACGIGTYGPDCSSECGHCIEGSACNRVTGECPSGSCGNGTYGLHCSSECGRCIEGSTCNTVTGECPTGCQSGWQGSHCVTESKN</sequence>
<dbReference type="PANTHER" id="PTHR45713:SF6">
    <property type="entry name" value="F5_8 TYPE C DOMAIN-CONTAINING PROTEIN"/>
    <property type="match status" value="1"/>
</dbReference>
<name>A0ABD0KB82_9CAEN</name>
<dbReference type="PANTHER" id="PTHR45713">
    <property type="entry name" value="FTP DOMAIN-CONTAINING PROTEIN"/>
    <property type="match status" value="1"/>
</dbReference>
<accession>A0ABD0KB82</accession>
<reference evidence="1 2" key="1">
    <citation type="journal article" date="2023" name="Sci. Data">
        <title>Genome assembly of the Korean intertidal mud-creeper Batillaria attramentaria.</title>
        <authorList>
            <person name="Patra A.K."/>
            <person name="Ho P.T."/>
            <person name="Jun S."/>
            <person name="Lee S.J."/>
            <person name="Kim Y."/>
            <person name="Won Y.J."/>
        </authorList>
    </citation>
    <scope>NUCLEOTIDE SEQUENCE [LARGE SCALE GENOMIC DNA]</scope>
    <source>
        <strain evidence="1">Wonlab-2016</strain>
    </source>
</reference>